<dbReference type="InterPro" id="IPR001322">
    <property type="entry name" value="Lamin_tail_dom"/>
</dbReference>
<dbReference type="PRINTS" id="PR01607">
    <property type="entry name" value="APYRASEFAMLY"/>
</dbReference>
<evidence type="ECO:0000313" key="6">
    <source>
        <dbReference type="Proteomes" id="UP000640930"/>
    </source>
</evidence>
<dbReference type="InterPro" id="IPR043744">
    <property type="entry name" value="DUF5689"/>
</dbReference>
<sequence>MHFSKKSRDRFFKATLATTLVASTIGAVSPNVLAAESEGKSSQSEKVAQYQHPVKQSVDKKENDNGNGKGKDKDKDKDKGKGKKDFELTIMHTNDSHAHLDNVPKLVTAVETVREENKNTLLLNAGDVFSGTLYFNEFQGQADLTFLNLMGYDAMTFGNHEFDLGSSPEGHQALADFIEGANFPFVSANVDFSQDSKFNGLFSDLVSSKPKDGKIYQGIVKKIKGEKVGIFGLTTEETAAISSPGSIAFENYIKEAEKAVKAFEKMGVDKIVALTHIGYDDNAEIDNDLVLASAVEGIDVIVGGHSHTQLDEPTLVVEDLDGEEKEPTVIVQAYQYSEYLGELNLTFDKKGVITEYGGQLLEVDSFEEDQEAKELLAPYSDRIAEIKNEEIGVTLDAPLTNPRVSDSGNTEGISVRNSETILGNLITNGMLEKAKQYNENVVLAFQNGGGIRSAIDAGPVTVGEVITVLPFGNTLATMTVTGAELKAAFEISFKEYPAENGGFLHVAGGKVEFDSTKPVGERVVAVYYKDGQGNFVEIQDDESYTVATNAFTAKGGDGYDVFATAYAEGRVTDLGLSDWENFRDYLVSVESIPTSIEGRLVDVSKGVSRGDLMISQYIEGSSYNKAIELYNASSSVIDLSEYSLELYTNGVAESVKSMELHGTLEAGEALVLYHGQAADEIKSVGQIENSTVINFNGNDPLVLKKNDEIVDSIGQIGSSSDFAKDVTLVRNADVTTGDINPNDAFTFETEWTNLGKDSFENLGQHPYIDEPEEGVTITIAEARQQGSGEAQVQGIVTAKLKNTIHIQDETAAIAVYGLADSVEVGDEVVLSGELADYRGLLQLQSPSLVERVSTGKGLSPIEITGAEINEENESKLATVKQITITANNGSGNYAAKDAEGTTFVVRDENGTLGLVVGETYDSLTGIIQQFNSTYQIIPRGLADVIVDATKVQGITPSISSTVIPVGTAIELSTLTEGATIHYTLDGSEPTKDSAVYSEPIIINEPTTIKAIAVKEGLKDSDVFSISYEVYDESPTISQIQGASHTSSFDGSVVEGVQGVITSLFELDGSQYFYMQSAKGTEDNDASTSEGIVVYAGNASSSYSFKVGDLVNVTGTVDEYRLDGYDDADTDLPVTEINAKNGSVVVVESNVELPDPVVITPSMIPSESIDDDELTSFDPTSDAIDFWESLEGMRVQIGEGTESNLRVVSPEEYGEIIAVFDSVEATTINGGLLLGETDTNPERIQLKLFNGEKELTNGGDINTGDRINGPVTGIVNYGYSNYKVYVENSDIQSKIVDGGKVPDTTSITKSDGKLTIASYNLENFSAKSDSAKVKKIAVAIADKLNAPDIVGVTEMQDNDGQTASGSSAADQSYQTLINAIVAEGGPQYEYVNIDPEYNQDGGAPGGNIRVGFLYNPERVSLTEAESVGTATVGTEYVDGALTLNPGRINPTNKAFSNSRKPLAAQFTFNDEQVIVIANHWNSKSGDSPLFGSIQPPVLGSEQQRIQIASIIRNFVESIQSQNPEANIVALGDFNDFQWTPALQTLEGDNESMVNMIHSLDEADRYTYTYQGNSQALDHIFVSSNLVEKSVLDILHVNSDFTEESGRASDHDPVLTQIDFQ</sequence>
<gene>
    <name evidence="5" type="ORF">H9636_02905</name>
</gene>
<dbReference type="InterPro" id="IPR006179">
    <property type="entry name" value="5_nucleotidase/apyrase"/>
</dbReference>
<feature type="region of interest" description="Disordered" evidence="2">
    <location>
        <begin position="33"/>
        <end position="82"/>
    </location>
</feature>
<dbReference type="Gene3D" id="3.90.780.10">
    <property type="entry name" value="5'-Nucleotidase, C-terminal domain"/>
    <property type="match status" value="1"/>
</dbReference>
<dbReference type="SUPFAM" id="SSF55816">
    <property type="entry name" value="5'-nucleotidase (syn. UDP-sugar hydrolase), C-terminal domain"/>
    <property type="match status" value="1"/>
</dbReference>
<accession>A0ABR8X8F7</accession>
<dbReference type="PANTHER" id="PTHR42834">
    <property type="entry name" value="ENDONUCLEASE/EXONUCLEASE/PHOSPHATASE FAMILY PROTEIN (AFU_ORTHOLOGUE AFUA_3G09210)"/>
    <property type="match status" value="1"/>
</dbReference>
<dbReference type="InterPro" id="IPR006146">
    <property type="entry name" value="5'-Nucleotdase_CS"/>
</dbReference>
<dbReference type="CDD" id="cd04486">
    <property type="entry name" value="YhcR_OBF_like"/>
    <property type="match status" value="2"/>
</dbReference>
<protein>
    <submittedName>
        <fullName evidence="5">5'-nucleotidase C-terminal domain-containing protein</fullName>
    </submittedName>
</protein>
<dbReference type="PROSITE" id="PS00785">
    <property type="entry name" value="5_NUCLEOTIDASE_1"/>
    <property type="match status" value="1"/>
</dbReference>
<comment type="caution">
    <text evidence="5">The sequence shown here is derived from an EMBL/GenBank/DDBJ whole genome shotgun (WGS) entry which is preliminary data.</text>
</comment>
<dbReference type="InterPro" id="IPR008334">
    <property type="entry name" value="5'-Nucleotdase_C"/>
</dbReference>
<organism evidence="5 6">
    <name type="scientific">Ureibacillus galli</name>
    <dbReference type="NCBI Taxonomy" id="2762222"/>
    <lineage>
        <taxon>Bacteria</taxon>
        <taxon>Bacillati</taxon>
        <taxon>Bacillota</taxon>
        <taxon>Bacilli</taxon>
        <taxon>Bacillales</taxon>
        <taxon>Caryophanaceae</taxon>
        <taxon>Ureibacillus</taxon>
    </lineage>
</organism>
<evidence type="ECO:0000313" key="5">
    <source>
        <dbReference type="EMBL" id="MBD8025598.1"/>
    </source>
</evidence>
<name>A0ABR8X8F7_9BACL</name>
<dbReference type="InterPro" id="IPR036907">
    <property type="entry name" value="5'-Nucleotdase_C_sf"/>
</dbReference>
<feature type="domain" description="LTD" evidence="4">
    <location>
        <begin position="608"/>
        <end position="717"/>
    </location>
</feature>
<dbReference type="InterPro" id="IPR036691">
    <property type="entry name" value="Endo/exonu/phosph_ase_sf"/>
</dbReference>
<dbReference type="PANTHER" id="PTHR42834:SF1">
    <property type="entry name" value="ENDONUCLEASE_EXONUCLEASE_PHOSPHATASE FAMILY PROTEIN (AFU_ORTHOLOGUE AFUA_3G09210)"/>
    <property type="match status" value="1"/>
</dbReference>
<evidence type="ECO:0000259" key="4">
    <source>
        <dbReference type="PROSITE" id="PS51841"/>
    </source>
</evidence>
<keyword evidence="6" id="KW-1185">Reference proteome</keyword>
<dbReference type="RefSeq" id="WP_191706145.1">
    <property type="nucleotide sequence ID" value="NZ_JACSQA010000002.1"/>
</dbReference>
<dbReference type="SUPFAM" id="SSF56219">
    <property type="entry name" value="DNase I-like"/>
    <property type="match status" value="1"/>
</dbReference>
<evidence type="ECO:0000256" key="3">
    <source>
        <dbReference type="SAM" id="SignalP"/>
    </source>
</evidence>
<feature type="chain" id="PRO_5047131456" evidence="3">
    <location>
        <begin position="35"/>
        <end position="1619"/>
    </location>
</feature>
<dbReference type="InterPro" id="IPR006311">
    <property type="entry name" value="TAT_signal"/>
</dbReference>
<keyword evidence="1 3" id="KW-0732">Signal</keyword>
<dbReference type="PROSITE" id="PS51318">
    <property type="entry name" value="TAT"/>
    <property type="match status" value="1"/>
</dbReference>
<evidence type="ECO:0000256" key="2">
    <source>
        <dbReference type="SAM" id="MobiDB-lite"/>
    </source>
</evidence>
<dbReference type="Gene3D" id="3.60.10.10">
    <property type="entry name" value="Endonuclease/exonuclease/phosphatase"/>
    <property type="match status" value="1"/>
</dbReference>
<proteinExistence type="predicted"/>
<feature type="compositionally biased region" description="Basic and acidic residues" evidence="2">
    <location>
        <begin position="57"/>
        <end position="82"/>
    </location>
</feature>
<dbReference type="InterPro" id="IPR005135">
    <property type="entry name" value="Endo/exonuclease/phosphatase"/>
</dbReference>
<evidence type="ECO:0000256" key="1">
    <source>
        <dbReference type="ARBA" id="ARBA00022729"/>
    </source>
</evidence>
<dbReference type="InterPro" id="IPR059177">
    <property type="entry name" value="GH29D-like_dom"/>
</dbReference>
<dbReference type="PROSITE" id="PS51841">
    <property type="entry name" value="LTD"/>
    <property type="match status" value="1"/>
</dbReference>
<dbReference type="EMBL" id="JACSQA010000002">
    <property type="protein sequence ID" value="MBD8025598.1"/>
    <property type="molecule type" value="Genomic_DNA"/>
</dbReference>
<dbReference type="Gene3D" id="3.60.21.10">
    <property type="match status" value="1"/>
</dbReference>
<dbReference type="Pfam" id="PF13290">
    <property type="entry name" value="CHB_HEX_C_1"/>
    <property type="match status" value="1"/>
</dbReference>
<feature type="signal peptide" evidence="3">
    <location>
        <begin position="1"/>
        <end position="34"/>
    </location>
</feature>
<dbReference type="Pfam" id="PF18942">
    <property type="entry name" value="DUF5689"/>
    <property type="match status" value="1"/>
</dbReference>
<reference evidence="5 6" key="1">
    <citation type="submission" date="2020-08" db="EMBL/GenBank/DDBJ databases">
        <title>A Genomic Blueprint of the Chicken Gut Microbiome.</title>
        <authorList>
            <person name="Gilroy R."/>
            <person name="Ravi A."/>
            <person name="Getino M."/>
            <person name="Pursley I."/>
            <person name="Horton D.L."/>
            <person name="Alikhan N.-F."/>
            <person name="Baker D."/>
            <person name="Gharbi K."/>
            <person name="Hall N."/>
            <person name="Watson M."/>
            <person name="Adriaenssens E.M."/>
            <person name="Foster-Nyarko E."/>
            <person name="Jarju S."/>
            <person name="Secka A."/>
            <person name="Antonio M."/>
            <person name="Oren A."/>
            <person name="Chaudhuri R."/>
            <person name="La Ragione R.M."/>
            <person name="Hildebrand F."/>
            <person name="Pallen M.J."/>
        </authorList>
    </citation>
    <scope>NUCLEOTIDE SEQUENCE [LARGE SCALE GENOMIC DNA]</scope>
    <source>
        <strain evidence="5 6">Re31</strain>
    </source>
</reference>
<dbReference type="Pfam" id="PF19580">
    <property type="entry name" value="Exo_endo_phos_3"/>
    <property type="match status" value="1"/>
</dbReference>
<dbReference type="InterPro" id="IPR029052">
    <property type="entry name" value="Metallo-depent_PP-like"/>
</dbReference>
<dbReference type="Pfam" id="PF02872">
    <property type="entry name" value="5_nucleotid_C"/>
    <property type="match status" value="1"/>
</dbReference>
<dbReference type="InterPro" id="IPR004843">
    <property type="entry name" value="Calcineurin-like_PHP"/>
</dbReference>
<dbReference type="Pfam" id="PF00932">
    <property type="entry name" value="LTD"/>
    <property type="match status" value="1"/>
</dbReference>
<dbReference type="Proteomes" id="UP000640930">
    <property type="component" value="Unassembled WGS sequence"/>
</dbReference>
<dbReference type="SUPFAM" id="SSF56300">
    <property type="entry name" value="Metallo-dependent phosphatases"/>
    <property type="match status" value="1"/>
</dbReference>
<dbReference type="Pfam" id="PF00149">
    <property type="entry name" value="Metallophos"/>
    <property type="match status" value="1"/>
</dbReference>
<dbReference type="CDD" id="cd10283">
    <property type="entry name" value="MnuA_DNase1-like"/>
    <property type="match status" value="1"/>
</dbReference>